<reference evidence="2" key="1">
    <citation type="journal article" date="2023" name="Front. Plant Sci.">
        <title>Chromosomal-level genome assembly of Melastoma candidum provides insights into trichome evolution.</title>
        <authorList>
            <person name="Zhong Y."/>
            <person name="Wu W."/>
            <person name="Sun C."/>
            <person name="Zou P."/>
            <person name="Liu Y."/>
            <person name="Dai S."/>
            <person name="Zhou R."/>
        </authorList>
    </citation>
    <scope>NUCLEOTIDE SEQUENCE [LARGE SCALE GENOMIC DNA]</scope>
</reference>
<dbReference type="EMBL" id="CM042885">
    <property type="protein sequence ID" value="KAI4363981.1"/>
    <property type="molecule type" value="Genomic_DNA"/>
</dbReference>
<sequence length="246" mass="27300">MASCGWWGSIEDGGHEDPPFTYINGTEKDPSRWGYLNPEWAACSRGNLQSPIDLSPGTALISPLLGKQKMDYKPAPAVIVSRGHDITVKWNGDAGHIVIDGTRFNLLQCHWHSPTEHSFGGTRYEIELHVVHQSAHGHIAVIGILYKYGGPDPFLDKLYQYIKTVSKEETHLGVVDPRDIGFGQGKYFRYKGSLTVPPCTEGVTWTVRSVSREQVESLRNAVDAGFENNARPIQPENGRPVYLSSL</sequence>
<comment type="caution">
    <text evidence="1">The sequence shown here is derived from an EMBL/GenBank/DDBJ whole genome shotgun (WGS) entry which is preliminary data.</text>
</comment>
<evidence type="ECO:0000313" key="2">
    <source>
        <dbReference type="Proteomes" id="UP001057402"/>
    </source>
</evidence>
<organism evidence="1 2">
    <name type="scientific">Melastoma candidum</name>
    <dbReference type="NCBI Taxonomy" id="119954"/>
    <lineage>
        <taxon>Eukaryota</taxon>
        <taxon>Viridiplantae</taxon>
        <taxon>Streptophyta</taxon>
        <taxon>Embryophyta</taxon>
        <taxon>Tracheophyta</taxon>
        <taxon>Spermatophyta</taxon>
        <taxon>Magnoliopsida</taxon>
        <taxon>eudicotyledons</taxon>
        <taxon>Gunneridae</taxon>
        <taxon>Pentapetalae</taxon>
        <taxon>rosids</taxon>
        <taxon>malvids</taxon>
        <taxon>Myrtales</taxon>
        <taxon>Melastomataceae</taxon>
        <taxon>Melastomatoideae</taxon>
        <taxon>Melastomateae</taxon>
        <taxon>Melastoma</taxon>
    </lineage>
</organism>
<name>A0ACB9QCH0_9MYRT</name>
<keyword evidence="2" id="KW-1185">Reference proteome</keyword>
<proteinExistence type="predicted"/>
<accession>A0ACB9QCH0</accession>
<gene>
    <name evidence="1" type="ORF">MLD38_020130</name>
</gene>
<dbReference type="Proteomes" id="UP001057402">
    <property type="component" value="Chromosome 6"/>
</dbReference>
<protein>
    <submittedName>
        <fullName evidence="1">Uncharacterized protein</fullName>
    </submittedName>
</protein>
<evidence type="ECO:0000313" key="1">
    <source>
        <dbReference type="EMBL" id="KAI4363981.1"/>
    </source>
</evidence>